<dbReference type="AlphaFoldDB" id="A0A061RNW2"/>
<dbReference type="Gene3D" id="1.25.40.20">
    <property type="entry name" value="Ankyrin repeat-containing domain"/>
    <property type="match status" value="1"/>
</dbReference>
<dbReference type="GO" id="GO:0000502">
    <property type="term" value="C:proteasome complex"/>
    <property type="evidence" value="ECO:0007669"/>
    <property type="project" value="UniProtKB-KW"/>
</dbReference>
<dbReference type="SUPFAM" id="SSF48403">
    <property type="entry name" value="Ankyrin repeat"/>
    <property type="match status" value="1"/>
</dbReference>
<evidence type="ECO:0000256" key="1">
    <source>
        <dbReference type="ARBA" id="ARBA00022737"/>
    </source>
</evidence>
<dbReference type="InterPro" id="IPR036770">
    <property type="entry name" value="Ankyrin_rpt-contain_sf"/>
</dbReference>
<keyword evidence="2 3" id="KW-0040">ANK repeat</keyword>
<dbReference type="EMBL" id="GBEZ01011184">
    <property type="protein sequence ID" value="JAC74582.1"/>
    <property type="molecule type" value="Transcribed_RNA"/>
</dbReference>
<dbReference type="Pfam" id="PF12796">
    <property type="entry name" value="Ank_2"/>
    <property type="match status" value="1"/>
</dbReference>
<dbReference type="PANTHER" id="PTHR24171">
    <property type="entry name" value="ANKYRIN REPEAT DOMAIN-CONTAINING PROTEIN 39-RELATED"/>
    <property type="match status" value="1"/>
</dbReference>
<dbReference type="InterPro" id="IPR002110">
    <property type="entry name" value="Ankyrin_rpt"/>
</dbReference>
<feature type="repeat" description="ANK" evidence="3">
    <location>
        <begin position="100"/>
        <end position="124"/>
    </location>
</feature>
<feature type="compositionally biased region" description="Gly residues" evidence="4">
    <location>
        <begin position="164"/>
        <end position="178"/>
    </location>
</feature>
<protein>
    <submittedName>
        <fullName evidence="5">26S proteasome non-ATPase regulatory subunit 10</fullName>
    </submittedName>
</protein>
<evidence type="ECO:0000256" key="4">
    <source>
        <dbReference type="SAM" id="MobiDB-lite"/>
    </source>
</evidence>
<proteinExistence type="predicted"/>
<dbReference type="SMART" id="SM00248">
    <property type="entry name" value="ANK"/>
    <property type="match status" value="3"/>
</dbReference>
<feature type="region of interest" description="Disordered" evidence="4">
    <location>
        <begin position="131"/>
        <end position="196"/>
    </location>
</feature>
<feature type="repeat" description="ANK" evidence="3">
    <location>
        <begin position="34"/>
        <end position="66"/>
    </location>
</feature>
<feature type="repeat" description="ANK" evidence="3">
    <location>
        <begin position="67"/>
        <end position="99"/>
    </location>
</feature>
<keyword evidence="1" id="KW-0677">Repeat</keyword>
<feature type="compositionally biased region" description="Gly residues" evidence="4">
    <location>
        <begin position="186"/>
        <end position="196"/>
    </location>
</feature>
<name>A0A061RNW2_9CHLO</name>
<keyword evidence="5" id="KW-0647">Proteasome</keyword>
<sequence>MEDACAAARNGQLAFFQETDKSKLQQLLEKYDSDGRTLLHNTVTSKNVGLVNYILGFSPEVNTEDDEGWSPLHTAASIGSEAIVSLLLGCGARVDPRNSSGCTPLHYAVSKGHVAVAERLLDAGGRFPDGRGQIWRHLPAQGGSKGPQPTGGPPPPARRPCGRRGQGGADGAAPGGQHGRQAHGGAPPGEGGRPRG</sequence>
<evidence type="ECO:0000313" key="5">
    <source>
        <dbReference type="EMBL" id="JAC74582.1"/>
    </source>
</evidence>
<gene>
    <name evidence="5" type="primary">PSMD10</name>
    <name evidence="5" type="ORF">TSPGSL018_25570</name>
</gene>
<organism evidence="5">
    <name type="scientific">Tetraselmis sp. GSL018</name>
    <dbReference type="NCBI Taxonomy" id="582737"/>
    <lineage>
        <taxon>Eukaryota</taxon>
        <taxon>Viridiplantae</taxon>
        <taxon>Chlorophyta</taxon>
        <taxon>core chlorophytes</taxon>
        <taxon>Chlorodendrophyceae</taxon>
        <taxon>Chlorodendrales</taxon>
        <taxon>Chlorodendraceae</taxon>
        <taxon>Tetraselmis</taxon>
    </lineage>
</organism>
<evidence type="ECO:0000256" key="2">
    <source>
        <dbReference type="ARBA" id="ARBA00023043"/>
    </source>
</evidence>
<dbReference type="PROSITE" id="PS50088">
    <property type="entry name" value="ANK_REPEAT"/>
    <property type="match status" value="3"/>
</dbReference>
<accession>A0A061RNW2</accession>
<dbReference type="PROSITE" id="PS50297">
    <property type="entry name" value="ANK_REP_REGION"/>
    <property type="match status" value="2"/>
</dbReference>
<reference evidence="5" key="1">
    <citation type="submission" date="2014-05" db="EMBL/GenBank/DDBJ databases">
        <title>The transcriptome of the halophilic microalga Tetraselmis sp. GSL018 isolated from the Great Salt Lake, Utah.</title>
        <authorList>
            <person name="Jinkerson R.E."/>
            <person name="D'Adamo S."/>
            <person name="Posewitz M.C."/>
        </authorList>
    </citation>
    <scope>NUCLEOTIDE SEQUENCE</scope>
    <source>
        <strain evidence="5">GSL018</strain>
    </source>
</reference>
<evidence type="ECO:0000256" key="3">
    <source>
        <dbReference type="PROSITE-ProRule" id="PRU00023"/>
    </source>
</evidence>